<sequence>MTFKIRPDRKETENKTIRFPLELVGKIEKAIEGEGVTFSGFVIQACEYALDNMDDSKNNE</sequence>
<gene>
    <name evidence="1" type="ORF">BGL52_09290</name>
    <name evidence="2" type="ORF">RWA16_09065</name>
</gene>
<evidence type="ECO:0000313" key="4">
    <source>
        <dbReference type="Proteomes" id="UP001303564"/>
    </source>
</evidence>
<evidence type="ECO:0000313" key="1">
    <source>
        <dbReference type="EMBL" id="ARY91934.1"/>
    </source>
</evidence>
<name>A0AAN1EZE0_LACCA</name>
<evidence type="ECO:0000313" key="3">
    <source>
        <dbReference type="Proteomes" id="UP000195609"/>
    </source>
</evidence>
<protein>
    <submittedName>
        <fullName evidence="2">YlcI/YnfO family protein</fullName>
    </submittedName>
</protein>
<dbReference type="EMBL" id="CP136128">
    <property type="protein sequence ID" value="WNX26573.1"/>
    <property type="molecule type" value="Genomic_DNA"/>
</dbReference>
<proteinExistence type="predicted"/>
<keyword evidence="4" id="KW-1185">Reference proteome</keyword>
<dbReference type="Proteomes" id="UP001303564">
    <property type="component" value="Chromosome"/>
</dbReference>
<dbReference type="AlphaFoldDB" id="A0AAN1EZE0"/>
<dbReference type="NCBIfam" id="NF041551">
    <property type="entry name" value="YlcI_YnfO_N"/>
    <property type="match status" value="1"/>
</dbReference>
<reference evidence="2 4" key="2">
    <citation type="submission" date="2023-09" db="EMBL/GenBank/DDBJ databases">
        <title>Genomic characteristic of L. casei group strains isolated from clinical sources.</title>
        <authorList>
            <person name="Jarocki P."/>
        </authorList>
    </citation>
    <scope>NUCLEOTIDE SEQUENCE [LARGE SCALE GENOMIC DNA]</scope>
    <source>
        <strain evidence="2 4">LMG 24099</strain>
    </source>
</reference>
<dbReference type="Proteomes" id="UP000195609">
    <property type="component" value="Chromosome"/>
</dbReference>
<accession>A0AAN1EZE0</accession>
<evidence type="ECO:0000313" key="2">
    <source>
        <dbReference type="EMBL" id="WNX26573.1"/>
    </source>
</evidence>
<dbReference type="RefSeq" id="WP_087912439.1">
    <property type="nucleotide sequence ID" value="NZ_CP017065.1"/>
</dbReference>
<dbReference type="EMBL" id="CP017065">
    <property type="protein sequence ID" value="ARY91934.1"/>
    <property type="molecule type" value="Genomic_DNA"/>
</dbReference>
<reference evidence="1 3" key="1">
    <citation type="journal article" date="2017" name="Front. Immunol.">
        <title>Complete Genome Sequence of Lactobacillus casei LC5, a Potential Probiotics for Atopic Dermatitis.</title>
        <authorList>
            <person name="Kang J."/>
            <person name="Chung W.H."/>
            <person name="Lim T.J."/>
            <person name="Whon T.W."/>
            <person name="Lim S."/>
            <person name="Nam Y.D."/>
        </authorList>
    </citation>
    <scope>NUCLEOTIDE SEQUENCE [LARGE SCALE GENOMIC DNA]</scope>
    <source>
        <strain evidence="1 3">LC5</strain>
    </source>
</reference>
<organism evidence="1 3">
    <name type="scientific">Lacticaseibacillus casei</name>
    <name type="common">Lactobacillus casei</name>
    <dbReference type="NCBI Taxonomy" id="1582"/>
    <lineage>
        <taxon>Bacteria</taxon>
        <taxon>Bacillati</taxon>
        <taxon>Bacillota</taxon>
        <taxon>Bacilli</taxon>
        <taxon>Lactobacillales</taxon>
        <taxon>Lactobacillaceae</taxon>
        <taxon>Lacticaseibacillus</taxon>
    </lineage>
</organism>